<evidence type="ECO:0000259" key="2">
    <source>
        <dbReference type="Pfam" id="PF04194"/>
    </source>
</evidence>
<proteinExistence type="predicted"/>
<dbReference type="Pfam" id="PF04194">
    <property type="entry name" value="PDCD2_C"/>
    <property type="match status" value="1"/>
</dbReference>
<reference evidence="3" key="1">
    <citation type="journal article" date="2020" name="bioRxiv">
        <title>Hybrid origin of Populus tomentosa Carr. identified through genome sequencing and phylogenomic analysis.</title>
        <authorList>
            <person name="An X."/>
            <person name="Gao K."/>
            <person name="Chen Z."/>
            <person name="Li J."/>
            <person name="Yang X."/>
            <person name="Yang X."/>
            <person name="Zhou J."/>
            <person name="Guo T."/>
            <person name="Zhao T."/>
            <person name="Huang S."/>
            <person name="Miao D."/>
            <person name="Khan W.U."/>
            <person name="Rao P."/>
            <person name="Ye M."/>
            <person name="Lei B."/>
            <person name="Liao W."/>
            <person name="Wang J."/>
            <person name="Ji L."/>
            <person name="Li Y."/>
            <person name="Guo B."/>
            <person name="Mustafa N.S."/>
            <person name="Li S."/>
            <person name="Yun Q."/>
            <person name="Keller S.R."/>
            <person name="Mao J."/>
            <person name="Zhang R."/>
            <person name="Strauss S.H."/>
        </authorList>
    </citation>
    <scope>NUCLEOTIDE SEQUENCE</scope>
    <source>
        <strain evidence="3">GM15</strain>
        <tissue evidence="3">Leaf</tissue>
    </source>
</reference>
<name>A0A8X7ZCE0_POPTO</name>
<dbReference type="EMBL" id="JAAWWB010000013">
    <property type="protein sequence ID" value="KAG6768358.1"/>
    <property type="molecule type" value="Genomic_DNA"/>
</dbReference>
<evidence type="ECO:0000313" key="3">
    <source>
        <dbReference type="EMBL" id="KAG6768358.1"/>
    </source>
</evidence>
<evidence type="ECO:0000313" key="4">
    <source>
        <dbReference type="Proteomes" id="UP000886885"/>
    </source>
</evidence>
<comment type="caution">
    <text evidence="3">The sequence shown here is derived from an EMBL/GenBank/DDBJ whole genome shotgun (WGS) entry which is preliminary data.</text>
</comment>
<feature type="domain" description="Programmed cell death protein 2 C-terminal" evidence="2">
    <location>
        <begin position="267"/>
        <end position="380"/>
    </location>
</feature>
<dbReference type="InterPro" id="IPR007320">
    <property type="entry name" value="PDCD2_C"/>
</dbReference>
<dbReference type="PANTHER" id="PTHR47762">
    <property type="entry name" value="OSJNBB0079B02.4 PROTEIN"/>
    <property type="match status" value="1"/>
</dbReference>
<gene>
    <name evidence="3" type="ORF">POTOM_027270</name>
</gene>
<feature type="compositionally biased region" description="Low complexity" evidence="1">
    <location>
        <begin position="109"/>
        <end position="127"/>
    </location>
</feature>
<evidence type="ECO:0000256" key="1">
    <source>
        <dbReference type="SAM" id="MobiDB-lite"/>
    </source>
</evidence>
<keyword evidence="4" id="KW-1185">Reference proteome</keyword>
<dbReference type="OrthoDB" id="366284at2759"/>
<dbReference type="PANTHER" id="PTHR47762:SF2">
    <property type="entry name" value="OS04G0640800 PROTEIN"/>
    <property type="match status" value="1"/>
</dbReference>
<dbReference type="Proteomes" id="UP000886885">
    <property type="component" value="Chromosome 7A"/>
</dbReference>
<sequence>MGGGGGVLLGMPGPWADDNREPSDFYTSKIGGLPDWPFPAENLAPNLLICGACGSKLCLVAQVYAPISSGTLNIEDRTILVFGCIIPNCGNTPLSWRALRVQKVDGESESSVSTEEVVPSTPPVSVSKTNWLDDDSDEDIDLEALSKALSEAGTLASHSKKKDGNRRSESVVKNSTLVARTGVDMETPGNFVWNGSDKRVIAMVDKVVPCFYMYTQEPSSKDIVSSICSTYSELSVKEEQNCNYNDDEMGDAGEQEVYEYDKALSADRTYLKFKKQLDANPDQCFRHSYGGKPLLATAELGDPGNCKLCGGFRHFEMQLMPQLISFLLDGADDCQKNVLENWNWMTLVIYTCSKSCSNSFDREKSTTSGWIVAEEAVLVQFEKALHESILPGYFS</sequence>
<dbReference type="GO" id="GO:0005737">
    <property type="term" value="C:cytoplasm"/>
    <property type="evidence" value="ECO:0007669"/>
    <property type="project" value="InterPro"/>
</dbReference>
<dbReference type="AlphaFoldDB" id="A0A8X7ZCE0"/>
<accession>A0A8X7ZCE0</accession>
<feature type="region of interest" description="Disordered" evidence="1">
    <location>
        <begin position="108"/>
        <end position="132"/>
    </location>
</feature>
<protein>
    <recommendedName>
        <fullName evidence="2">Programmed cell death protein 2 C-terminal domain-containing protein</fullName>
    </recommendedName>
</protein>
<organism evidence="3 4">
    <name type="scientific">Populus tomentosa</name>
    <name type="common">Chinese white poplar</name>
    <dbReference type="NCBI Taxonomy" id="118781"/>
    <lineage>
        <taxon>Eukaryota</taxon>
        <taxon>Viridiplantae</taxon>
        <taxon>Streptophyta</taxon>
        <taxon>Embryophyta</taxon>
        <taxon>Tracheophyta</taxon>
        <taxon>Spermatophyta</taxon>
        <taxon>Magnoliopsida</taxon>
        <taxon>eudicotyledons</taxon>
        <taxon>Gunneridae</taxon>
        <taxon>Pentapetalae</taxon>
        <taxon>rosids</taxon>
        <taxon>fabids</taxon>
        <taxon>Malpighiales</taxon>
        <taxon>Salicaceae</taxon>
        <taxon>Saliceae</taxon>
        <taxon>Populus</taxon>
    </lineage>
</organism>